<accession>A0A3E0VYY4</accession>
<dbReference type="RefSeq" id="WP_116282400.1">
    <property type="nucleotide sequence ID" value="NZ_NBXA01000013.1"/>
</dbReference>
<protein>
    <submittedName>
        <fullName evidence="2">Uncharacterized protein</fullName>
    </submittedName>
</protein>
<evidence type="ECO:0000256" key="1">
    <source>
        <dbReference type="SAM" id="Phobius"/>
    </source>
</evidence>
<evidence type="ECO:0000313" key="2">
    <source>
        <dbReference type="EMBL" id="RFA14548.1"/>
    </source>
</evidence>
<dbReference type="Proteomes" id="UP000256709">
    <property type="component" value="Unassembled WGS sequence"/>
</dbReference>
<comment type="caution">
    <text evidence="2">The sequence shown here is derived from an EMBL/GenBank/DDBJ whole genome shotgun (WGS) entry which is preliminary data.</text>
</comment>
<keyword evidence="1" id="KW-1133">Transmembrane helix</keyword>
<sequence length="112" mass="12330">MIGFDITPYLPLIGIMGGGVVAGVFMLARGRSGDSSTKMPTVAEIWKRMDDLSTKVDALSIELNKERSARVTLRSVFLAYIERVRAGGTHNLTEAEKRALDLTENEREESNS</sequence>
<organism evidence="2 3">
    <name type="scientific">Subtercola boreus</name>
    <dbReference type="NCBI Taxonomy" id="120213"/>
    <lineage>
        <taxon>Bacteria</taxon>
        <taxon>Bacillati</taxon>
        <taxon>Actinomycetota</taxon>
        <taxon>Actinomycetes</taxon>
        <taxon>Micrococcales</taxon>
        <taxon>Microbacteriaceae</taxon>
        <taxon>Subtercola</taxon>
    </lineage>
</organism>
<gene>
    <name evidence="2" type="ORF">B7R21_06275</name>
</gene>
<name>A0A3E0VYY4_9MICO</name>
<keyword evidence="1" id="KW-0472">Membrane</keyword>
<keyword evidence="1" id="KW-0812">Transmembrane</keyword>
<dbReference type="AlphaFoldDB" id="A0A3E0VYY4"/>
<feature type="transmembrane region" description="Helical" evidence="1">
    <location>
        <begin position="6"/>
        <end position="28"/>
    </location>
</feature>
<reference evidence="2 3" key="1">
    <citation type="submission" date="2017-04" db="EMBL/GenBank/DDBJ databases">
        <title>Comparative genome analysis of Subtercola boreus.</title>
        <authorList>
            <person name="Cho Y.-J."/>
            <person name="Cho A."/>
            <person name="Kim O.-S."/>
            <person name="Lee J.-I."/>
        </authorList>
    </citation>
    <scope>NUCLEOTIDE SEQUENCE [LARGE SCALE GENOMIC DNA]</scope>
    <source>
        <strain evidence="2 3">P27444</strain>
    </source>
</reference>
<proteinExistence type="predicted"/>
<dbReference type="EMBL" id="NBXA01000013">
    <property type="protein sequence ID" value="RFA14548.1"/>
    <property type="molecule type" value="Genomic_DNA"/>
</dbReference>
<evidence type="ECO:0000313" key="3">
    <source>
        <dbReference type="Proteomes" id="UP000256709"/>
    </source>
</evidence>